<dbReference type="InterPro" id="IPR050204">
    <property type="entry name" value="AraC_XylS_family_regulators"/>
</dbReference>
<reference evidence="5" key="1">
    <citation type="submission" date="2021-01" db="EMBL/GenBank/DDBJ databases">
        <title>Modified the classification status of verrucomicrobia.</title>
        <authorList>
            <person name="Feng X."/>
        </authorList>
    </citation>
    <scope>NUCLEOTIDE SEQUENCE</scope>
    <source>
        <strain evidence="5">KCTC 12986</strain>
    </source>
</reference>
<feature type="domain" description="HTH araC/xylS-type" evidence="4">
    <location>
        <begin position="2"/>
        <end position="99"/>
    </location>
</feature>
<dbReference type="SMART" id="SM00342">
    <property type="entry name" value="HTH_ARAC"/>
    <property type="match status" value="1"/>
</dbReference>
<dbReference type="Proteomes" id="UP000604083">
    <property type="component" value="Unassembled WGS sequence"/>
</dbReference>
<dbReference type="RefSeq" id="WP_234038062.1">
    <property type="nucleotide sequence ID" value="NZ_JBHUJA010000038.1"/>
</dbReference>
<dbReference type="InterPro" id="IPR018060">
    <property type="entry name" value="HTH_AraC"/>
</dbReference>
<evidence type="ECO:0000259" key="4">
    <source>
        <dbReference type="PROSITE" id="PS01124"/>
    </source>
</evidence>
<dbReference type="GO" id="GO:0043565">
    <property type="term" value="F:sequence-specific DNA binding"/>
    <property type="evidence" value="ECO:0007669"/>
    <property type="project" value="InterPro"/>
</dbReference>
<protein>
    <submittedName>
        <fullName evidence="5">Helix-turn-helix transcriptional regulator</fullName>
    </submittedName>
</protein>
<evidence type="ECO:0000256" key="2">
    <source>
        <dbReference type="ARBA" id="ARBA00023125"/>
    </source>
</evidence>
<accession>A0A934RTK2</accession>
<name>A0A934RTK2_9BACT</name>
<sequence length="117" mass="13340">MSALADYIAQHLGEALTLQRLSSEVGLSEHELLIAFRARFGTTPAQYIINERIREARRRMHSRASLTAIAYEVGFSSSSHLSAVIKKYFGISTRELRSWQSMENEKIQSLLDWRLIG</sequence>
<dbReference type="InterPro" id="IPR009057">
    <property type="entry name" value="Homeodomain-like_sf"/>
</dbReference>
<evidence type="ECO:0000256" key="3">
    <source>
        <dbReference type="ARBA" id="ARBA00023163"/>
    </source>
</evidence>
<comment type="caution">
    <text evidence="5">The sequence shown here is derived from an EMBL/GenBank/DDBJ whole genome shotgun (WGS) entry which is preliminary data.</text>
</comment>
<keyword evidence="3" id="KW-0804">Transcription</keyword>
<keyword evidence="1" id="KW-0805">Transcription regulation</keyword>
<dbReference type="Pfam" id="PF12833">
    <property type="entry name" value="HTH_18"/>
    <property type="match status" value="1"/>
</dbReference>
<dbReference type="SUPFAM" id="SSF46689">
    <property type="entry name" value="Homeodomain-like"/>
    <property type="match status" value="2"/>
</dbReference>
<evidence type="ECO:0000313" key="6">
    <source>
        <dbReference type="Proteomes" id="UP000604083"/>
    </source>
</evidence>
<dbReference type="PANTHER" id="PTHR46796">
    <property type="entry name" value="HTH-TYPE TRANSCRIPTIONAL ACTIVATOR RHAS-RELATED"/>
    <property type="match status" value="1"/>
</dbReference>
<keyword evidence="2" id="KW-0238">DNA-binding</keyword>
<organism evidence="5 6">
    <name type="scientific">Roseibacillus ishigakijimensis</name>
    <dbReference type="NCBI Taxonomy" id="454146"/>
    <lineage>
        <taxon>Bacteria</taxon>
        <taxon>Pseudomonadati</taxon>
        <taxon>Verrucomicrobiota</taxon>
        <taxon>Verrucomicrobiia</taxon>
        <taxon>Verrucomicrobiales</taxon>
        <taxon>Verrucomicrobiaceae</taxon>
        <taxon>Roseibacillus</taxon>
    </lineage>
</organism>
<dbReference type="EMBL" id="JAENIO010000101">
    <property type="protein sequence ID" value="MBK1835707.1"/>
    <property type="molecule type" value="Genomic_DNA"/>
</dbReference>
<dbReference type="Gene3D" id="1.10.10.60">
    <property type="entry name" value="Homeodomain-like"/>
    <property type="match status" value="1"/>
</dbReference>
<gene>
    <name evidence="5" type="ORF">JIN78_16710</name>
</gene>
<evidence type="ECO:0000313" key="5">
    <source>
        <dbReference type="EMBL" id="MBK1835707.1"/>
    </source>
</evidence>
<dbReference type="AlphaFoldDB" id="A0A934RTK2"/>
<proteinExistence type="predicted"/>
<dbReference type="PROSITE" id="PS01124">
    <property type="entry name" value="HTH_ARAC_FAMILY_2"/>
    <property type="match status" value="1"/>
</dbReference>
<dbReference type="GO" id="GO:0003700">
    <property type="term" value="F:DNA-binding transcription factor activity"/>
    <property type="evidence" value="ECO:0007669"/>
    <property type="project" value="InterPro"/>
</dbReference>
<keyword evidence="6" id="KW-1185">Reference proteome</keyword>
<evidence type="ECO:0000256" key="1">
    <source>
        <dbReference type="ARBA" id="ARBA00023015"/>
    </source>
</evidence>